<evidence type="ECO:0000313" key="4">
    <source>
        <dbReference type="Proteomes" id="UP000285456"/>
    </source>
</evidence>
<protein>
    <submittedName>
        <fullName evidence="3">XRE family transcriptional regulator</fullName>
    </submittedName>
</protein>
<dbReference type="OrthoDB" id="9812495at2"/>
<dbReference type="CDD" id="cd00093">
    <property type="entry name" value="HTH_XRE"/>
    <property type="match status" value="1"/>
</dbReference>
<dbReference type="AlphaFoldDB" id="A0A417YAE1"/>
<keyword evidence="4" id="KW-1185">Reference proteome</keyword>
<evidence type="ECO:0000313" key="3">
    <source>
        <dbReference type="EMBL" id="RHW29565.1"/>
    </source>
</evidence>
<dbReference type="PANTHER" id="PTHR46558">
    <property type="entry name" value="TRACRIPTIONAL REGULATORY PROTEIN-RELATED-RELATED"/>
    <property type="match status" value="1"/>
</dbReference>
<dbReference type="EMBL" id="QWEH01000023">
    <property type="protein sequence ID" value="RHW29565.1"/>
    <property type="molecule type" value="Genomic_DNA"/>
</dbReference>
<dbReference type="InterPro" id="IPR010982">
    <property type="entry name" value="Lambda_DNA-bd_dom_sf"/>
</dbReference>
<feature type="domain" description="HTH cro/C1-type" evidence="2">
    <location>
        <begin position="16"/>
        <end position="70"/>
    </location>
</feature>
<reference evidence="3 4" key="1">
    <citation type="journal article" date="2007" name="Int. J. Syst. Evol. Microbiol.">
        <title>Oceanobacillus profundus sp. nov., isolated from a deep-sea sediment core.</title>
        <authorList>
            <person name="Kim Y.G."/>
            <person name="Choi D.H."/>
            <person name="Hyun S."/>
            <person name="Cho B.C."/>
        </authorList>
    </citation>
    <scope>NUCLEOTIDE SEQUENCE [LARGE SCALE GENOMIC DNA]</scope>
    <source>
        <strain evidence="3 4">DSM 18246</strain>
    </source>
</reference>
<organism evidence="3 4">
    <name type="scientific">Oceanobacillus profundus</name>
    <dbReference type="NCBI Taxonomy" id="372463"/>
    <lineage>
        <taxon>Bacteria</taxon>
        <taxon>Bacillati</taxon>
        <taxon>Bacillota</taxon>
        <taxon>Bacilli</taxon>
        <taxon>Bacillales</taxon>
        <taxon>Bacillaceae</taxon>
        <taxon>Oceanobacillus</taxon>
    </lineage>
</organism>
<proteinExistence type="predicted"/>
<dbReference type="PROSITE" id="PS50943">
    <property type="entry name" value="HTH_CROC1"/>
    <property type="match status" value="1"/>
</dbReference>
<sequence length="144" mass="17143">MQSVIKMSLEQIAYNIKFFRDQHNWTQQELADKLMISRSVVTKWENSTATPDIASLIKLSNVFDVSLDHLTGNYSFRNDLLKDFKRIYSSKDKPFDDEIVELMEYIMIHPMFKEQIYKLKKLPIKKQLSVQQLFSNLIDQYEKL</sequence>
<dbReference type="Pfam" id="PF01381">
    <property type="entry name" value="HTH_3"/>
    <property type="match status" value="1"/>
</dbReference>
<evidence type="ECO:0000259" key="2">
    <source>
        <dbReference type="PROSITE" id="PS50943"/>
    </source>
</evidence>
<keyword evidence="1" id="KW-0238">DNA-binding</keyword>
<dbReference type="PANTHER" id="PTHR46558:SF11">
    <property type="entry name" value="HTH-TYPE TRANSCRIPTIONAL REGULATOR XRE"/>
    <property type="match status" value="1"/>
</dbReference>
<dbReference type="Gene3D" id="1.10.260.40">
    <property type="entry name" value="lambda repressor-like DNA-binding domains"/>
    <property type="match status" value="1"/>
</dbReference>
<dbReference type="InterPro" id="IPR001387">
    <property type="entry name" value="Cro/C1-type_HTH"/>
</dbReference>
<accession>A0A417YAE1</accession>
<comment type="caution">
    <text evidence="3">The sequence shown here is derived from an EMBL/GenBank/DDBJ whole genome shotgun (WGS) entry which is preliminary data.</text>
</comment>
<dbReference type="SMART" id="SM00530">
    <property type="entry name" value="HTH_XRE"/>
    <property type="match status" value="1"/>
</dbReference>
<dbReference type="Proteomes" id="UP000285456">
    <property type="component" value="Unassembled WGS sequence"/>
</dbReference>
<name>A0A417YAE1_9BACI</name>
<dbReference type="GO" id="GO:0003677">
    <property type="term" value="F:DNA binding"/>
    <property type="evidence" value="ECO:0007669"/>
    <property type="project" value="UniProtKB-KW"/>
</dbReference>
<dbReference type="SUPFAM" id="SSF47413">
    <property type="entry name" value="lambda repressor-like DNA-binding domains"/>
    <property type="match status" value="1"/>
</dbReference>
<evidence type="ECO:0000256" key="1">
    <source>
        <dbReference type="ARBA" id="ARBA00023125"/>
    </source>
</evidence>
<gene>
    <name evidence="3" type="ORF">D1B32_21510</name>
</gene>